<sequence>MSARSETAFKTTGTAGIIELAGPGANSLGTPMIAAIDTALTRFEESGAKVLLIVSALPGVFIAGADIKEMNGAGASALAEYGTALRRLLTRLAGLDRPSIAVIEGLALGGGLELALACSLRVGSTDAKMGLPEPRLGLIPGAGGTQRLPQIVGRARALDLLLTARTVEAAEAYHMGLLTRLAGAGRAREAALELAEEIARLSQPAIAVILRLVDNSFNVDLSSGLADEEREATGLLTNGEAAEGLSAFVEKRLPRFA</sequence>
<organism evidence="1 2">
    <name type="scientific">Arthrobacter hankyongi</name>
    <dbReference type="NCBI Taxonomy" id="2904801"/>
    <lineage>
        <taxon>Bacteria</taxon>
        <taxon>Bacillati</taxon>
        <taxon>Actinomycetota</taxon>
        <taxon>Actinomycetes</taxon>
        <taxon>Micrococcales</taxon>
        <taxon>Micrococcaceae</taxon>
        <taxon>Arthrobacter</taxon>
    </lineage>
</organism>
<accession>A0ABS9L3N6</accession>
<protein>
    <submittedName>
        <fullName evidence="1">Enoyl-CoA hydratase-related protein</fullName>
    </submittedName>
</protein>
<name>A0ABS9L3N6_9MICC</name>
<evidence type="ECO:0000313" key="2">
    <source>
        <dbReference type="Proteomes" id="UP001165368"/>
    </source>
</evidence>
<dbReference type="EMBL" id="JAKLTQ010000002">
    <property type="protein sequence ID" value="MCG2621257.1"/>
    <property type="molecule type" value="Genomic_DNA"/>
</dbReference>
<dbReference type="RefSeq" id="WP_237818363.1">
    <property type="nucleotide sequence ID" value="NZ_JAKLTQ010000002.1"/>
</dbReference>
<dbReference type="Pfam" id="PF00378">
    <property type="entry name" value="ECH_1"/>
    <property type="match status" value="1"/>
</dbReference>
<dbReference type="SUPFAM" id="SSF52096">
    <property type="entry name" value="ClpP/crotonase"/>
    <property type="match status" value="1"/>
</dbReference>
<dbReference type="InterPro" id="IPR001753">
    <property type="entry name" value="Enoyl-CoA_hydra/iso"/>
</dbReference>
<dbReference type="CDD" id="cd06558">
    <property type="entry name" value="crotonase-like"/>
    <property type="match status" value="1"/>
</dbReference>
<proteinExistence type="predicted"/>
<dbReference type="InterPro" id="IPR029045">
    <property type="entry name" value="ClpP/crotonase-like_dom_sf"/>
</dbReference>
<dbReference type="Proteomes" id="UP001165368">
    <property type="component" value="Unassembled WGS sequence"/>
</dbReference>
<reference evidence="1" key="1">
    <citation type="submission" date="2022-01" db="EMBL/GenBank/DDBJ databases">
        <authorList>
            <person name="Jo J.-H."/>
            <person name="Im W.-T."/>
        </authorList>
    </citation>
    <scope>NUCLEOTIDE SEQUENCE</scope>
    <source>
        <strain evidence="1">I2-34</strain>
    </source>
</reference>
<keyword evidence="2" id="KW-1185">Reference proteome</keyword>
<dbReference type="PANTHER" id="PTHR11941">
    <property type="entry name" value="ENOYL-COA HYDRATASE-RELATED"/>
    <property type="match status" value="1"/>
</dbReference>
<dbReference type="Gene3D" id="3.90.226.10">
    <property type="entry name" value="2-enoyl-CoA Hydratase, Chain A, domain 1"/>
    <property type="match status" value="1"/>
</dbReference>
<evidence type="ECO:0000313" key="1">
    <source>
        <dbReference type="EMBL" id="MCG2621257.1"/>
    </source>
</evidence>
<dbReference type="PANTHER" id="PTHR11941:SF54">
    <property type="entry name" value="ENOYL-COA HYDRATASE, MITOCHONDRIAL"/>
    <property type="match status" value="1"/>
</dbReference>
<gene>
    <name evidence="1" type="ORF">LVY72_04935</name>
</gene>
<comment type="caution">
    <text evidence="1">The sequence shown here is derived from an EMBL/GenBank/DDBJ whole genome shotgun (WGS) entry which is preliminary data.</text>
</comment>